<dbReference type="InterPro" id="IPR008523">
    <property type="entry name" value="DUF805"/>
</dbReference>
<reference evidence="2 3" key="1">
    <citation type="submission" date="2018-05" db="EMBL/GenBank/DDBJ databases">
        <title>Flavobacterium sp. MEBiC07310.</title>
        <authorList>
            <person name="Baek K."/>
        </authorList>
    </citation>
    <scope>NUCLEOTIDE SEQUENCE [LARGE SCALE GENOMIC DNA]</scope>
    <source>
        <strain evidence="2 3">MEBiC07310</strain>
    </source>
</reference>
<name>A0A2U8QZA9_9FLAO</name>
<dbReference type="Pfam" id="PF05656">
    <property type="entry name" value="DUF805"/>
    <property type="match status" value="1"/>
</dbReference>
<gene>
    <name evidence="2" type="ORF">DI487_01765</name>
</gene>
<dbReference type="EMBL" id="CP029463">
    <property type="protein sequence ID" value="AWM15236.1"/>
    <property type="molecule type" value="Genomic_DNA"/>
</dbReference>
<dbReference type="PANTHER" id="PTHR34980">
    <property type="entry name" value="INNER MEMBRANE PROTEIN-RELATED-RELATED"/>
    <property type="match status" value="1"/>
</dbReference>
<protein>
    <submittedName>
        <fullName evidence="2">DUF805 domain-containing protein</fullName>
    </submittedName>
</protein>
<accession>A0A2U8QZA9</accession>
<sequence>MDWWKKVVLENYANFEGRARRKEFWMFQLINVLVIFIGMFLFGVISGSVKNSSSEFALIPLGLLALYLLLIFLPALAVTIRRLHDTNRSGWYYLLSFIPYAGGIIMLIFYVSEGTVGPNQYGYDPKRPTQNNEIDEIGQIQE</sequence>
<keyword evidence="1" id="KW-0472">Membrane</keyword>
<keyword evidence="3" id="KW-1185">Reference proteome</keyword>
<evidence type="ECO:0000313" key="2">
    <source>
        <dbReference type="EMBL" id="AWM15236.1"/>
    </source>
</evidence>
<proteinExistence type="predicted"/>
<dbReference type="OrthoDB" id="9812349at2"/>
<organism evidence="2 3">
    <name type="scientific">Flavobacterium sediminis</name>
    <dbReference type="NCBI Taxonomy" id="2201181"/>
    <lineage>
        <taxon>Bacteria</taxon>
        <taxon>Pseudomonadati</taxon>
        <taxon>Bacteroidota</taxon>
        <taxon>Flavobacteriia</taxon>
        <taxon>Flavobacteriales</taxon>
        <taxon>Flavobacteriaceae</taxon>
        <taxon>Flavobacterium</taxon>
    </lineage>
</organism>
<dbReference type="KEGG" id="fse:DI487_01765"/>
<dbReference type="Proteomes" id="UP000245429">
    <property type="component" value="Chromosome"/>
</dbReference>
<feature type="transmembrane region" description="Helical" evidence="1">
    <location>
        <begin position="24"/>
        <end position="45"/>
    </location>
</feature>
<dbReference type="PANTHER" id="PTHR34980:SF2">
    <property type="entry name" value="INNER MEMBRANE PROTEIN YHAH-RELATED"/>
    <property type="match status" value="1"/>
</dbReference>
<dbReference type="AlphaFoldDB" id="A0A2U8QZA9"/>
<keyword evidence="1" id="KW-1133">Transmembrane helix</keyword>
<feature type="transmembrane region" description="Helical" evidence="1">
    <location>
        <begin position="57"/>
        <end position="78"/>
    </location>
</feature>
<dbReference type="GO" id="GO:0005886">
    <property type="term" value="C:plasma membrane"/>
    <property type="evidence" value="ECO:0007669"/>
    <property type="project" value="TreeGrafter"/>
</dbReference>
<feature type="transmembrane region" description="Helical" evidence="1">
    <location>
        <begin position="90"/>
        <end position="111"/>
    </location>
</feature>
<evidence type="ECO:0000313" key="3">
    <source>
        <dbReference type="Proteomes" id="UP000245429"/>
    </source>
</evidence>
<keyword evidence="1" id="KW-0812">Transmembrane</keyword>
<evidence type="ECO:0000256" key="1">
    <source>
        <dbReference type="SAM" id="Phobius"/>
    </source>
</evidence>